<dbReference type="AlphaFoldDB" id="A0A0F8W3A6"/>
<sequence>MIPIWLLGLGVAIVASDSKKAPGPVAGFEVSAYTVVP</sequence>
<comment type="caution">
    <text evidence="1">The sequence shown here is derived from an EMBL/GenBank/DDBJ whole genome shotgun (WGS) entry which is preliminary data.</text>
</comment>
<organism evidence="1">
    <name type="scientific">marine sediment metagenome</name>
    <dbReference type="NCBI Taxonomy" id="412755"/>
    <lineage>
        <taxon>unclassified sequences</taxon>
        <taxon>metagenomes</taxon>
        <taxon>ecological metagenomes</taxon>
    </lineage>
</organism>
<gene>
    <name evidence="1" type="ORF">LCGC14_3117150</name>
</gene>
<feature type="non-terminal residue" evidence="1">
    <location>
        <position position="37"/>
    </location>
</feature>
<accession>A0A0F8W3A6</accession>
<name>A0A0F8W3A6_9ZZZZ</name>
<dbReference type="EMBL" id="LAZR01067621">
    <property type="protein sequence ID" value="KKK51217.1"/>
    <property type="molecule type" value="Genomic_DNA"/>
</dbReference>
<reference evidence="1" key="1">
    <citation type="journal article" date="2015" name="Nature">
        <title>Complex archaea that bridge the gap between prokaryotes and eukaryotes.</title>
        <authorList>
            <person name="Spang A."/>
            <person name="Saw J.H."/>
            <person name="Jorgensen S.L."/>
            <person name="Zaremba-Niedzwiedzka K."/>
            <person name="Martijn J."/>
            <person name="Lind A.E."/>
            <person name="van Eijk R."/>
            <person name="Schleper C."/>
            <person name="Guy L."/>
            <person name="Ettema T.J."/>
        </authorList>
    </citation>
    <scope>NUCLEOTIDE SEQUENCE</scope>
</reference>
<evidence type="ECO:0000313" key="1">
    <source>
        <dbReference type="EMBL" id="KKK51217.1"/>
    </source>
</evidence>
<protein>
    <submittedName>
        <fullName evidence="1">Uncharacterized protein</fullName>
    </submittedName>
</protein>
<proteinExistence type="predicted"/>